<dbReference type="PANTHER" id="PTHR43364:SF4">
    <property type="entry name" value="NAD(P)-LINKED OXIDOREDUCTASE SUPERFAMILY PROTEIN"/>
    <property type="match status" value="1"/>
</dbReference>
<dbReference type="InterPro" id="IPR023210">
    <property type="entry name" value="NADP_OxRdtase_dom"/>
</dbReference>
<dbReference type="InterPro" id="IPR050523">
    <property type="entry name" value="AKR_Detox_Biosynth"/>
</dbReference>
<evidence type="ECO:0000313" key="17">
    <source>
        <dbReference type="EMBL" id="TDJ93030.1"/>
    </source>
</evidence>
<evidence type="ECO:0000256" key="1">
    <source>
        <dbReference type="ARBA" id="ARBA00023002"/>
    </source>
</evidence>
<dbReference type="Proteomes" id="UP000485085">
    <property type="component" value="Unassembled WGS sequence"/>
</dbReference>
<dbReference type="EC" id="1.1.1.-" evidence="16"/>
<protein>
    <submittedName>
        <fullName evidence="3">Aldo/keto reductase</fullName>
    </submittedName>
    <submittedName>
        <fullName evidence="16">Oxidoreductase YdjG</fullName>
        <ecNumber evidence="16">1.1.1.-</ecNumber>
    </submittedName>
</protein>
<dbReference type="EMBL" id="UJHH01000036">
    <property type="protein sequence ID" value="SWF77309.1"/>
    <property type="molecule type" value="Genomic_DNA"/>
</dbReference>
<dbReference type="KEGG" id="kpb:FH42_01850"/>
<evidence type="ECO:0000313" key="6">
    <source>
        <dbReference type="EMBL" id="PVU60894.1"/>
    </source>
</evidence>
<dbReference type="Proteomes" id="UP000283322">
    <property type="component" value="Unassembled WGS sequence"/>
</dbReference>
<evidence type="ECO:0000313" key="28">
    <source>
        <dbReference type="Proteomes" id="UP000439817"/>
    </source>
</evidence>
<dbReference type="GO" id="GO:0005829">
    <property type="term" value="C:cytosol"/>
    <property type="evidence" value="ECO:0007669"/>
    <property type="project" value="TreeGrafter"/>
</dbReference>
<reference evidence="13 24" key="9">
    <citation type="journal article" date="2019" name="Antimicrob. Agents Chemother.">
        <title>Applying Rapid Whole Genome Sequencing to Predict Phenotypic Antimicrobial Susceptibility Testing Results Among Carbapenem-Resistant Klebsiella pneumoniae Clinical Isolates.</title>
        <authorList>
            <person name="Tamma P.D."/>
            <person name="Fan Y."/>
            <person name="Bergman Y."/>
            <person name="Pertea G."/>
            <person name="Kazmi A."/>
            <person name="Lewis S."/>
            <person name="Carroll K.C."/>
            <person name="Schatz M.C."/>
            <person name="Timp W."/>
            <person name="Simner P.J."/>
        </authorList>
    </citation>
    <scope>NUCLEOTIDE SEQUENCE [LARGE SCALE GENOMIC DNA]</scope>
    <source>
        <strain evidence="13 24">KLPN_104</strain>
    </source>
</reference>
<reference evidence="7 28" key="13">
    <citation type="journal article" date="2020" name="Antibiotics">
        <title>Molecular Typing, Characterization of Antimicrobial Resistance, Virulence Profiling and Analysis of Whole-Genome Sequence of Clinical Klebsiella pneumoniae Isolates.</title>
        <authorList>
            <person name="Shelenkov A."/>
            <person name="Mikhaylova Y."/>
            <person name="Yanushevich Y."/>
            <person name="Samoilov A."/>
            <person name="Petrova L."/>
            <person name="Fomina V."/>
            <person name="Gusarov V."/>
            <person name="Zamyatin M."/>
            <person name="Shagin D."/>
            <person name="Akimkin V."/>
        </authorList>
    </citation>
    <scope>NUCLEOTIDE SEQUENCE [LARGE SCALE GENOMIC DNA]</scope>
    <source>
        <strain evidence="7 28">CriePir120</strain>
    </source>
</reference>
<dbReference type="Proteomes" id="UP000258905">
    <property type="component" value="Unassembled WGS sequence"/>
</dbReference>
<evidence type="ECO:0000313" key="21">
    <source>
        <dbReference type="Proteomes" id="UP000257587"/>
    </source>
</evidence>
<dbReference type="Proteomes" id="UP000532829">
    <property type="component" value="Chromosome"/>
</dbReference>
<dbReference type="EMBL" id="UKAW01000028">
    <property type="protein sequence ID" value="SXG19156.1"/>
    <property type="molecule type" value="Genomic_DNA"/>
</dbReference>
<reference evidence="12 25" key="8">
    <citation type="submission" date="2018-10" db="EMBL/GenBank/DDBJ databases">
        <authorList>
            <person name="Vanduin D."/>
            <person name="Fouts D."/>
            <person name="Wright M."/>
            <person name="Sutton G."/>
            <person name="Nguyen K."/>
            <person name="Kreiswirth B."/>
            <person name="Chen L."/>
            <person name="Rojas L."/>
            <person name="Hujer A."/>
            <person name="Hujer K."/>
            <person name="Bonomo R."/>
            <person name="Adams M."/>
        </authorList>
    </citation>
    <scope>NUCLEOTIDE SEQUENCE [LARGE SCALE GENOMIC DNA]</scope>
    <source>
        <strain evidence="12 25">CRK0165</strain>
    </source>
</reference>
<dbReference type="EMBL" id="QOHW01000062">
    <property type="protein sequence ID" value="RBZ15497.1"/>
    <property type="molecule type" value="Genomic_DNA"/>
</dbReference>
<evidence type="ECO:0000313" key="14">
    <source>
        <dbReference type="EMBL" id="SVN66996.1"/>
    </source>
</evidence>
<reference evidence="17 26" key="10">
    <citation type="submission" date="2019-03" db="EMBL/GenBank/DDBJ databases">
        <title>Multidrug-Resistant Klebsiella pneumoniae Clinical Bloodstream Isolates in Shanghai, China.</title>
        <authorList>
            <person name="Wang S."/>
        </authorList>
    </citation>
    <scope>NUCLEOTIDE SEQUENCE [LARGE SCALE GENOMIC DNA]</scope>
    <source>
        <strain evidence="17 26">RJ1071</strain>
    </source>
</reference>
<reference evidence="10" key="5">
    <citation type="submission" date="2018-08" db="EMBL/GenBank/DDBJ databases">
        <title>Klebsiella pneumoniae genome sequencing and assembly.</title>
        <authorList>
            <person name="Martins R.C.R."/>
            <person name="Perdigao-Neto L.V."/>
            <person name="Costa S.F."/>
            <person name="Levin A.S.S."/>
        </authorList>
    </citation>
    <scope>NUCLEOTIDE SEQUENCE</scope>
    <source>
        <strain evidence="10">BC_5001</strain>
    </source>
</reference>
<organism evidence="16 21">
    <name type="scientific">Klebsiella pneumoniae</name>
    <dbReference type="NCBI Taxonomy" id="573"/>
    <lineage>
        <taxon>Bacteria</taxon>
        <taxon>Pseudomonadati</taxon>
        <taxon>Pseudomonadota</taxon>
        <taxon>Gammaproteobacteria</taxon>
        <taxon>Enterobacterales</taxon>
        <taxon>Enterobacteriaceae</taxon>
        <taxon>Klebsiella/Raoultella group</taxon>
        <taxon>Klebsiella</taxon>
        <taxon>Klebsiella pneumoniae complex</taxon>
    </lineage>
</organism>
<dbReference type="Proteomes" id="UP000616340">
    <property type="component" value="Unassembled WGS sequence"/>
</dbReference>
<dbReference type="Proteomes" id="UP000254657">
    <property type="component" value="Unassembled WGS sequence"/>
</dbReference>
<dbReference type="EMBL" id="VSSY01000044">
    <property type="protein sequence ID" value="TYL72354.1"/>
    <property type="molecule type" value="Genomic_DNA"/>
</dbReference>
<evidence type="ECO:0000313" key="23">
    <source>
        <dbReference type="Proteomes" id="UP000259364"/>
    </source>
</evidence>
<evidence type="ECO:0000313" key="31">
    <source>
        <dbReference type="Proteomes" id="UP000595568"/>
    </source>
</evidence>
<evidence type="ECO:0000313" key="9">
    <source>
        <dbReference type="EMBL" id="QQZ69661.1"/>
    </source>
</evidence>
<dbReference type="InterPro" id="IPR020471">
    <property type="entry name" value="AKR"/>
</dbReference>
<dbReference type="Proteomes" id="UP000253559">
    <property type="component" value="Unassembled WGS sequence"/>
</dbReference>
<dbReference type="Pfam" id="PF00248">
    <property type="entry name" value="Aldo_ket_red"/>
    <property type="match status" value="1"/>
</dbReference>
<evidence type="ECO:0000313" key="22">
    <source>
        <dbReference type="Proteomes" id="UP000258905"/>
    </source>
</evidence>
<dbReference type="EMBL" id="QRCF01000048">
    <property type="protein sequence ID" value="RDT85031.1"/>
    <property type="molecule type" value="Genomic_DNA"/>
</dbReference>
<dbReference type="Proteomes" id="UP000439817">
    <property type="component" value="Chromosome"/>
</dbReference>
<dbReference type="EMBL" id="PCFF01000027">
    <property type="protein sequence ID" value="PVU60894.1"/>
    <property type="molecule type" value="Genomic_DNA"/>
</dbReference>
<sequence length="327" mass="36275">MKMIPLGSTDIKLSRMGLGTWAIGGGPAWNGDLDLQVCIDTIVEAHRCGINLIDTAPGYNFGNSEVIVGQALKKLPRNDIVVETKCGIVWERTGSLFNKVGDRQLYKNLTPESIREEVEASLQRLGIDTIDIYMTHWQSVEPCFTPIAETVDTLNALKKEGKIRSIGAANVDAGHIREYLKHGELDIIQAKYSILDRALEGELLPLCRQNGIIVQVYSPLEQGLLTGTIGRDYVPGGARANKVWFQRENMLRVMDMLEEWRPLCAKYHCTIPALALAWILKQSDLITLLSGATSPEQVRENTDALTIALTDEDSLLMREMAVALDTK</sequence>
<evidence type="ECO:0000313" key="20">
    <source>
        <dbReference type="Proteomes" id="UP000245817"/>
    </source>
</evidence>
<dbReference type="InterPro" id="IPR036812">
    <property type="entry name" value="NAD(P)_OxRdtase_dom_sf"/>
</dbReference>
<dbReference type="Proteomes" id="UP000234439">
    <property type="component" value="Unassembled WGS sequence"/>
</dbReference>
<evidence type="ECO:0000313" key="10">
    <source>
        <dbReference type="EMBL" id="RBZ15497.1"/>
    </source>
</evidence>
<evidence type="ECO:0000313" key="15">
    <source>
        <dbReference type="EMBL" id="SWF77309.1"/>
    </source>
</evidence>
<reference evidence="21 22" key="6">
    <citation type="submission" date="2018-08" db="EMBL/GenBank/DDBJ databases">
        <authorList>
            <consortium name="Pathogen Informatics"/>
        </authorList>
    </citation>
    <scope>NUCLEOTIDE SEQUENCE [LARGE SCALE GENOMIC DNA]</scope>
    <source>
        <strain evidence="16 21">EuSCAPE_AT002</strain>
        <strain evidence="14 22">EuSCAPE_GR003</strain>
        <strain evidence="15 23">EuSCAPE_UK014</strain>
    </source>
</reference>
<evidence type="ECO:0000313" key="19">
    <source>
        <dbReference type="Proteomes" id="UP000234439"/>
    </source>
</evidence>
<evidence type="ECO:0000313" key="7">
    <source>
        <dbReference type="EMBL" id="QOU49915.1"/>
    </source>
</evidence>
<reference evidence="8 30" key="15">
    <citation type="submission" date="2020-12" db="EMBL/GenBank/DDBJ databases">
        <title>The complete genome of Klebsiella pneumoniae strain 090374.</title>
        <authorList>
            <person name="Wei L."/>
            <person name="Wen H."/>
            <person name="Liu L."/>
            <person name="Feng Y."/>
            <person name="Zong Z."/>
        </authorList>
    </citation>
    <scope>NUCLEOTIDE SEQUENCE [LARGE SCALE GENOMIC DNA]</scope>
    <source>
        <strain evidence="8 30">WCHKP090374</strain>
    </source>
</reference>
<dbReference type="EMBL" id="UIUC01000033">
    <property type="protein sequence ID" value="SVN66996.1"/>
    <property type="molecule type" value="Genomic_DNA"/>
</dbReference>
<evidence type="ECO:0000313" key="25">
    <source>
        <dbReference type="Proteomes" id="UP000283322"/>
    </source>
</evidence>
<reference evidence="11" key="3">
    <citation type="submission" date="2018-07" db="EMBL/GenBank/DDBJ databases">
        <title>Draft genome sequence of Klebsiella pneumoniae K293.</title>
        <authorList>
            <person name="He F."/>
        </authorList>
    </citation>
    <scope>NUCLEOTIDE SEQUENCE</scope>
    <source>
        <strain evidence="11">K293</strain>
    </source>
</reference>
<keyword evidence="1 16" id="KW-0560">Oxidoreductase</keyword>
<reference evidence="5 19" key="1">
    <citation type="journal article" date="2017" name="J. Infect. Dis.">
        <title>An Analysis of the Epidemic of Klebsiella pneumoniae Carbapenemase-Producing K. pneumoniae: Convergence of Two Evolutionary Mechanisms Creates the Perfect Storm.</title>
        <authorList>
            <person name="Rojas L.J."/>
            <person name="Weinstock G.M."/>
            <person name="De La Cadena E."/>
            <person name="Diaz L."/>
            <person name="Rios R."/>
            <person name="Hanson B.M."/>
            <person name="Brown J.S."/>
            <person name="Vats P."/>
            <person name="Phillips D.S."/>
            <person name="Nguyen H."/>
            <person name="Hujer K.M."/>
            <person name="Correa A."/>
            <person name="Adams M.D."/>
            <person name="Perez F."/>
            <person name="Sodergren E."/>
            <person name="Narechania A."/>
            <person name="Planet P.J."/>
            <person name="Villegas M.V."/>
            <person name="Bonomo R.A."/>
            <person name="Arias C.A."/>
        </authorList>
    </citation>
    <scope>NUCLEOTIDE SEQUENCE [LARGE SCALE GENOMIC DNA]</scope>
    <source>
        <strain evidence="5 19">COL-Kpn30</strain>
    </source>
</reference>
<evidence type="ECO:0000313" key="13">
    <source>
        <dbReference type="EMBL" id="RRF09199.1"/>
    </source>
</evidence>
<dbReference type="KEGG" id="kpnu:LI86_16035"/>
<dbReference type="EMBL" id="JACXTN010000001">
    <property type="protein sequence ID" value="MBD3709237.1"/>
    <property type="molecule type" value="Genomic_DNA"/>
</dbReference>
<evidence type="ECO:0000313" key="5">
    <source>
        <dbReference type="EMBL" id="PLE23824.1"/>
    </source>
</evidence>
<evidence type="ECO:0000313" key="24">
    <source>
        <dbReference type="Proteomes" id="UP000275975"/>
    </source>
</evidence>
<dbReference type="Proteomes" id="UP000259364">
    <property type="component" value="Unassembled WGS sequence"/>
</dbReference>
<dbReference type="RefSeq" id="WP_002901272.1">
    <property type="nucleotide sequence ID" value="NZ_AP018671.1"/>
</dbReference>
<evidence type="ECO:0000313" key="18">
    <source>
        <dbReference type="EMBL" id="TYL72354.1"/>
    </source>
</evidence>
<evidence type="ECO:0000313" key="11">
    <source>
        <dbReference type="EMBL" id="RDT85031.1"/>
    </source>
</evidence>
<dbReference type="Proteomes" id="UP000245817">
    <property type="component" value="Unassembled WGS sequence"/>
</dbReference>
<reference evidence="4 29" key="12">
    <citation type="submission" date="2019-11" db="EMBL/GenBank/DDBJ databases">
        <title>Emergence of a novel subclone of carbapenem-resistant Klebsiella pneumoniae ST11 with enhanced virulence and transmissibility: a molecular epidemiological, clinical, genomic study.</title>
        <authorList>
            <person name="Zhou K."/>
        </authorList>
    </citation>
    <scope>NUCLEOTIDE SEQUENCE [LARGE SCALE GENOMIC DNA]</scope>
    <source>
        <strain evidence="4 29">KP_38044</strain>
    </source>
</reference>
<dbReference type="CDD" id="cd19149">
    <property type="entry name" value="AKR_AKR11B2"/>
    <property type="match status" value="1"/>
</dbReference>
<name>A0A081LUA5_KLEPN</name>
<evidence type="ECO:0000313" key="12">
    <source>
        <dbReference type="EMBL" id="ROH02661.1"/>
    </source>
</evidence>
<accession>A0A4V0GUC5</accession>
<evidence type="ECO:0000313" key="16">
    <source>
        <dbReference type="EMBL" id="SXG19156.1"/>
    </source>
</evidence>
<dbReference type="Gene3D" id="3.20.20.100">
    <property type="entry name" value="NADP-dependent oxidoreductase domain"/>
    <property type="match status" value="1"/>
</dbReference>
<evidence type="ECO:0000313" key="4">
    <source>
        <dbReference type="EMBL" id="MUA43234.1"/>
    </source>
</evidence>
<evidence type="ECO:0000313" key="3">
    <source>
        <dbReference type="EMBL" id="MBD3709237.1"/>
    </source>
</evidence>
<dbReference type="EMBL" id="CP068602">
    <property type="protein sequence ID" value="QQZ69661.1"/>
    <property type="molecule type" value="Genomic_DNA"/>
</dbReference>
<proteinExistence type="predicted"/>
<evidence type="ECO:0000259" key="2">
    <source>
        <dbReference type="Pfam" id="PF00248"/>
    </source>
</evidence>
<reference evidence="10" key="4">
    <citation type="submission" date="2018-07" db="EMBL/GenBank/DDBJ databases">
        <authorList>
            <person name="Martins R.C."/>
            <person name="Perdigao-Neto L.V."/>
            <person name="Costa S.F."/>
            <person name="Levin A.S.S."/>
        </authorList>
    </citation>
    <scope>NUCLEOTIDE SEQUENCE</scope>
    <source>
        <strain evidence="10">BC_5001</strain>
    </source>
</reference>
<reference evidence="9 31" key="16">
    <citation type="submission" date="2021-01" db="EMBL/GenBank/DDBJ databases">
        <title>Genome sequencing of apramycin resistant K. pneumoniae.</title>
        <authorList>
            <person name="Chen L."/>
            <person name="Kreiswirth B."/>
        </authorList>
    </citation>
    <scope>NUCLEOTIDE SEQUENCE [LARGE SCALE GENOMIC DNA]</scope>
    <source>
        <strain evidence="9 31">59493</strain>
    </source>
</reference>
<dbReference type="Proteomes" id="UP000322977">
    <property type="component" value="Unassembled WGS sequence"/>
</dbReference>
<accession>A0A0J2G9M3</accession>
<dbReference type="Proteomes" id="UP000275975">
    <property type="component" value="Unassembled WGS sequence"/>
</dbReference>
<dbReference type="PRINTS" id="PR00069">
    <property type="entry name" value="ALDKETRDTASE"/>
</dbReference>
<dbReference type="EMBL" id="CP066534">
    <property type="protein sequence ID" value="QQL35778.1"/>
    <property type="molecule type" value="Genomic_DNA"/>
</dbReference>
<evidence type="ECO:0000313" key="26">
    <source>
        <dbReference type="Proteomes" id="UP000294951"/>
    </source>
</evidence>
<reference evidence="6 20" key="2">
    <citation type="submission" date="2017-09" db="EMBL/GenBank/DDBJ databases">
        <title>Molecular Epidemiology of Livestock-Associated Methicillin Resistant Staphylococcus aureus (LA-MRSA) and Extended-Spectrum Beta-Lactamase (ESBL)-Producing Enterobacteriaceae in Pigs and Exposed Workers in Cameroon and South Africa.</title>
        <authorList>
            <person name="Founou L."/>
            <person name="Founou R.C."/>
            <person name="Allam M."/>
            <person name="Ismail A."/>
            <person name="Essack S.Y."/>
        </authorList>
    </citation>
    <scope>NUCLEOTIDE SEQUENCE [LARGE SCALE GENOMIC DNA]</scope>
    <source>
        <strain evidence="6 20">HH516E4IA</strain>
    </source>
</reference>
<reference evidence="18 27" key="11">
    <citation type="submission" date="2019-08" db="EMBL/GenBank/DDBJ databases">
        <title>Phenotypic and genetic characterization of extended-spectrum b-lactamase-producing hypermucoviscous Klebsiella pneumoniae from Chile.</title>
        <authorList>
            <person name="Morales-Leon F."/>
            <person name="Caro C."/>
            <person name="Opazo-Capurro A."/>
            <person name="Lincopan N."/>
            <person name="Dominguez-Yevenes M."/>
            <person name="Lima C."/>
            <person name="Bello-Toledo H."/>
            <person name="Gonzalez-Rocha G."/>
        </authorList>
    </citation>
    <scope>NUCLEOTIDE SEQUENCE [LARGE SCALE GENOMIC DNA]</scope>
    <source>
        <strain evidence="18 27">UCO-494</strain>
    </source>
</reference>
<dbReference type="Proteomes" id="UP000595568">
    <property type="component" value="Chromosome"/>
</dbReference>
<dbReference type="SUPFAM" id="SSF51430">
    <property type="entry name" value="NAD(P)-linked oxidoreductase"/>
    <property type="match status" value="1"/>
</dbReference>
<evidence type="ECO:0000313" key="30">
    <source>
        <dbReference type="Proteomes" id="UP000532829"/>
    </source>
</evidence>
<dbReference type="EMBL" id="MPYG04000042">
    <property type="protein sequence ID" value="ROH02661.1"/>
    <property type="molecule type" value="Genomic_DNA"/>
</dbReference>
<evidence type="ECO:0000313" key="29">
    <source>
        <dbReference type="Proteomes" id="UP000485085"/>
    </source>
</evidence>
<reference evidence="3" key="14">
    <citation type="submission" date="2020-07" db="EMBL/GenBank/DDBJ databases">
        <title>Clinical and genomic characterization of carbapenemase-producing Enterobacterales causing secondary infections during the COVID-19 crisis at a New York City hospital.</title>
        <authorList>
            <person name="Gomez-Simmonds A."/>
            <person name="Annavajhala M.K."/>
            <person name="Uhlemann A.-C."/>
        </authorList>
    </citation>
    <scope>NUCLEOTIDE SEQUENCE</scope>
    <source>
        <strain evidence="3">NK1677</strain>
    </source>
</reference>
<dbReference type="GO" id="GO:0016491">
    <property type="term" value="F:oxidoreductase activity"/>
    <property type="evidence" value="ECO:0007669"/>
    <property type="project" value="UniProtKB-KW"/>
</dbReference>
<dbReference type="PANTHER" id="PTHR43364">
    <property type="entry name" value="NADH-SPECIFIC METHYLGLYOXAL REDUCTASE-RELATED"/>
    <property type="match status" value="1"/>
</dbReference>
<dbReference type="KEGG" id="kpne:KU54_015725"/>
<reference evidence="13" key="7">
    <citation type="submission" date="2018-10" db="EMBL/GenBank/DDBJ databases">
        <authorList>
            <person name="Fan Y."/>
            <person name="Timp W."/>
            <person name="Bergman Y."/>
            <person name="Tamma P."/>
            <person name="Simner P."/>
        </authorList>
    </citation>
    <scope>NUCLEOTIDE SEQUENCE</scope>
    <source>
        <strain evidence="13">KLPN_104</strain>
    </source>
</reference>
<evidence type="ECO:0000313" key="27">
    <source>
        <dbReference type="Proteomes" id="UP000322977"/>
    </source>
</evidence>
<dbReference type="EMBL" id="SMTN01000043">
    <property type="protein sequence ID" value="TDJ93030.1"/>
    <property type="molecule type" value="Genomic_DNA"/>
</dbReference>
<dbReference type="AlphaFoldDB" id="A0A081LUA5"/>
<dbReference type="EMBL" id="CP063008">
    <property type="protein sequence ID" value="QOU49915.1"/>
    <property type="molecule type" value="Genomic_DNA"/>
</dbReference>
<dbReference type="EMBL" id="NCMJ01000290">
    <property type="protein sequence ID" value="PLE23824.1"/>
    <property type="molecule type" value="Genomic_DNA"/>
</dbReference>
<dbReference type="EMBL" id="RDAM01000001">
    <property type="protein sequence ID" value="RRF09199.1"/>
    <property type="molecule type" value="Genomic_DNA"/>
</dbReference>
<gene>
    <name evidence="16" type="primary">iolS_7</name>
    <name evidence="5" type="ORF">B6I68_31295</name>
    <name evidence="12" type="ORF">BL124_00004515</name>
    <name evidence="6" type="ORF">CP554_19655</name>
    <name evidence="10" type="ORF">DM078_29335</name>
    <name evidence="11" type="ORF">DW286_26975</name>
    <name evidence="17" type="ORF">E1814_25015</name>
    <name evidence="13" type="ORF">EAO17_25015</name>
    <name evidence="18" type="ORF">FXN67_26805</name>
    <name evidence="7" type="ORF">GJJ08_016235</name>
    <name evidence="4" type="ORF">GNF00_25655</name>
    <name evidence="8" type="ORF">H3G96_011505</name>
    <name evidence="3" type="ORF">IE996_10340</name>
    <name evidence="9" type="ORF">JMZ77_15620</name>
    <name evidence="16" type="ORF">SAMEA3499874_05066</name>
    <name evidence="14" type="ORF">SAMEA3649591_05052</name>
    <name evidence="15" type="ORF">SAMEA3720909_05050</name>
</gene>
<feature type="domain" description="NADP-dependent oxidoreductase" evidence="2">
    <location>
        <begin position="15"/>
        <end position="314"/>
    </location>
</feature>
<accession>A0A081LUA5</accession>
<dbReference type="Proteomes" id="UP000257587">
    <property type="component" value="Unassembled WGS sequence"/>
</dbReference>
<evidence type="ECO:0000313" key="8">
    <source>
        <dbReference type="EMBL" id="QQL35778.1"/>
    </source>
</evidence>
<dbReference type="EMBL" id="WNPO01000050">
    <property type="protein sequence ID" value="MUA43234.1"/>
    <property type="molecule type" value="Genomic_DNA"/>
</dbReference>
<dbReference type="Proteomes" id="UP000294951">
    <property type="component" value="Unassembled WGS sequence"/>
</dbReference>